<feature type="region of interest" description="Disordered" evidence="2">
    <location>
        <begin position="179"/>
        <end position="247"/>
    </location>
</feature>
<keyword evidence="3" id="KW-0812">Transmembrane</keyword>
<keyword evidence="3" id="KW-0472">Membrane</keyword>
<comment type="caution">
    <text evidence="4">The sequence shown here is derived from an EMBL/GenBank/DDBJ whole genome shotgun (WGS) entry which is preliminary data.</text>
</comment>
<accession>A0A3M9XQ74</accession>
<keyword evidence="1" id="KW-0175">Coiled coil</keyword>
<sequence length="247" mass="25999">MTEQTGLAAFDLSPAVAPAADVPEPKVGSTDATISADVSDHAKAAVAQRLLPALKRTFIHGSRLLWAAFLYGAAALAGWLIAEAAWPTVSALPDLVRTMATQESVERAAALRTAQKTEEDIRALRAEMEAMRSSIQAASPGADAVESLGKRIDAMKTETSAAIGALSGQVEGLHREVAAKPAQTGERPDRSERSAVEQSAPRRTTVSATVKVGEGLRRPKIRRGDAFEPAKYPEAPGAPRPLGAYGR</sequence>
<evidence type="ECO:0000256" key="2">
    <source>
        <dbReference type="SAM" id="MobiDB-lite"/>
    </source>
</evidence>
<feature type="compositionally biased region" description="Basic and acidic residues" evidence="2">
    <location>
        <begin position="186"/>
        <end position="195"/>
    </location>
</feature>
<dbReference type="Proteomes" id="UP000268623">
    <property type="component" value="Unassembled WGS sequence"/>
</dbReference>
<organism evidence="4 5">
    <name type="scientific">Methylocystis hirsuta</name>
    <dbReference type="NCBI Taxonomy" id="369798"/>
    <lineage>
        <taxon>Bacteria</taxon>
        <taxon>Pseudomonadati</taxon>
        <taxon>Pseudomonadota</taxon>
        <taxon>Alphaproteobacteria</taxon>
        <taxon>Hyphomicrobiales</taxon>
        <taxon>Methylocystaceae</taxon>
        <taxon>Methylocystis</taxon>
    </lineage>
</organism>
<dbReference type="AlphaFoldDB" id="A0A3M9XQ74"/>
<evidence type="ECO:0000313" key="5">
    <source>
        <dbReference type="Proteomes" id="UP000268623"/>
    </source>
</evidence>
<feature type="coiled-coil region" evidence="1">
    <location>
        <begin position="107"/>
        <end position="134"/>
    </location>
</feature>
<evidence type="ECO:0000256" key="3">
    <source>
        <dbReference type="SAM" id="Phobius"/>
    </source>
</evidence>
<evidence type="ECO:0000313" key="4">
    <source>
        <dbReference type="EMBL" id="RNJ50457.1"/>
    </source>
</evidence>
<name>A0A3M9XQ74_9HYPH</name>
<dbReference type="EMBL" id="QWDD01000001">
    <property type="protein sequence ID" value="RNJ50457.1"/>
    <property type="molecule type" value="Genomic_DNA"/>
</dbReference>
<keyword evidence="3" id="KW-1133">Transmembrane helix</keyword>
<dbReference type="RefSeq" id="WP_123176388.1">
    <property type="nucleotide sequence ID" value="NZ_QWDD01000001.1"/>
</dbReference>
<keyword evidence="5" id="KW-1185">Reference proteome</keyword>
<proteinExistence type="predicted"/>
<gene>
    <name evidence="4" type="ORF">D1O30_13570</name>
</gene>
<protein>
    <submittedName>
        <fullName evidence="4">Uncharacterized protein</fullName>
    </submittedName>
</protein>
<evidence type="ECO:0000256" key="1">
    <source>
        <dbReference type="SAM" id="Coils"/>
    </source>
</evidence>
<reference evidence="4 5" key="1">
    <citation type="submission" date="2018-08" db="EMBL/GenBank/DDBJ databases">
        <title>Genome sequence of Methylocystis hirsuta CSC1, a methanotroph able to accumulate PHAs.</title>
        <authorList>
            <person name="Bordel S."/>
            <person name="Rodriguez E."/>
            <person name="Gancedo J."/>
            <person name="Munoz R."/>
        </authorList>
    </citation>
    <scope>NUCLEOTIDE SEQUENCE [LARGE SCALE GENOMIC DNA]</scope>
    <source>
        <strain evidence="4 5">CSC1</strain>
    </source>
</reference>
<feature type="transmembrane region" description="Helical" evidence="3">
    <location>
        <begin position="64"/>
        <end position="82"/>
    </location>
</feature>
<dbReference type="OrthoDB" id="8444025at2"/>
<feature type="compositionally biased region" description="Basic and acidic residues" evidence="2">
    <location>
        <begin position="214"/>
        <end position="228"/>
    </location>
</feature>